<dbReference type="Proteomes" id="UP000693970">
    <property type="component" value="Unassembled WGS sequence"/>
</dbReference>
<dbReference type="OrthoDB" id="48966at2759"/>
<sequence>MMSRVGKVGGGIAFRGIKDWRGARSSNFSTFPPTDTNNSNDHRLFCTYLLKYEDKINTIESYQLRLNDDDLLVTPKPPEHTRLYFVNANGLHHGALGGEFAEACETASEEHIDIMGIAETHLNTKYPNLVQACAKAARRTFTHSRICMASSRRTYNASYKPGGTAMISNGPVTGHITQTHSDSMGRWCSTSY</sequence>
<reference evidence="1" key="2">
    <citation type="submission" date="2021-04" db="EMBL/GenBank/DDBJ databases">
        <authorList>
            <person name="Podell S."/>
        </authorList>
    </citation>
    <scope>NUCLEOTIDE SEQUENCE</scope>
    <source>
        <strain evidence="1">Hildebrandi</strain>
    </source>
</reference>
<gene>
    <name evidence="1" type="ORF">IV203_030705</name>
</gene>
<evidence type="ECO:0000313" key="2">
    <source>
        <dbReference type="Proteomes" id="UP000693970"/>
    </source>
</evidence>
<protein>
    <submittedName>
        <fullName evidence="1">Uncharacterized protein</fullName>
    </submittedName>
</protein>
<accession>A0A9K3Q1H3</accession>
<dbReference type="EMBL" id="JAGRRH010000006">
    <property type="protein sequence ID" value="KAG7367962.1"/>
    <property type="molecule type" value="Genomic_DNA"/>
</dbReference>
<name>A0A9K3Q1H3_9STRA</name>
<dbReference type="AlphaFoldDB" id="A0A9K3Q1H3"/>
<reference evidence="1" key="1">
    <citation type="journal article" date="2021" name="Sci. Rep.">
        <title>Diploid genomic architecture of Nitzschia inconspicua, an elite biomass production diatom.</title>
        <authorList>
            <person name="Oliver A."/>
            <person name="Podell S."/>
            <person name="Pinowska A."/>
            <person name="Traller J.C."/>
            <person name="Smith S.R."/>
            <person name="McClure R."/>
            <person name="Beliaev A."/>
            <person name="Bohutskyi P."/>
            <person name="Hill E.A."/>
            <person name="Rabines A."/>
            <person name="Zheng H."/>
            <person name="Allen L.Z."/>
            <person name="Kuo A."/>
            <person name="Grigoriev I.V."/>
            <person name="Allen A.E."/>
            <person name="Hazlebeck D."/>
            <person name="Allen E.E."/>
        </authorList>
    </citation>
    <scope>NUCLEOTIDE SEQUENCE</scope>
    <source>
        <strain evidence="1">Hildebrandi</strain>
    </source>
</reference>
<organism evidence="1 2">
    <name type="scientific">Nitzschia inconspicua</name>
    <dbReference type="NCBI Taxonomy" id="303405"/>
    <lineage>
        <taxon>Eukaryota</taxon>
        <taxon>Sar</taxon>
        <taxon>Stramenopiles</taxon>
        <taxon>Ochrophyta</taxon>
        <taxon>Bacillariophyta</taxon>
        <taxon>Bacillariophyceae</taxon>
        <taxon>Bacillariophycidae</taxon>
        <taxon>Bacillariales</taxon>
        <taxon>Bacillariaceae</taxon>
        <taxon>Nitzschia</taxon>
    </lineage>
</organism>
<proteinExistence type="predicted"/>
<keyword evidence="2" id="KW-1185">Reference proteome</keyword>
<evidence type="ECO:0000313" key="1">
    <source>
        <dbReference type="EMBL" id="KAG7367962.1"/>
    </source>
</evidence>
<comment type="caution">
    <text evidence="1">The sequence shown here is derived from an EMBL/GenBank/DDBJ whole genome shotgun (WGS) entry which is preliminary data.</text>
</comment>